<dbReference type="EMBL" id="VIUW01000003">
    <property type="protein sequence ID" value="TWD14267.1"/>
    <property type="molecule type" value="Genomic_DNA"/>
</dbReference>
<feature type="region of interest" description="Disordered" evidence="1">
    <location>
        <begin position="1"/>
        <end position="27"/>
    </location>
</feature>
<keyword evidence="2" id="KW-0472">Membrane</keyword>
<keyword evidence="2" id="KW-0812">Transmembrane</keyword>
<sequence length="239" mass="25138">MMWPTTKRDDQGGTTVSTELPKPTARRLSAPSWKDSRLLIGVLLVLASVVVGALAIGAADDRVGVWAAKGELVPGDPVGTEDLVRVEVQLGEQAGEYLASEQEIPQGATVDRLVVGGELVPRSALVDPGELEVRSVPVHVDPIYLSTLTKGSRVSVYAAEPMSADAEQAGEPARYEKVIEQVTVAQIPGDEGGLMSSATEAAVVLLVPEGEESRLLSLDRKDRPIKLVADGGSLQQGGE</sequence>
<evidence type="ECO:0008006" key="5">
    <source>
        <dbReference type="Google" id="ProtNLM"/>
    </source>
</evidence>
<organism evidence="3 4">
    <name type="scientific">Marihabitans asiaticum</name>
    <dbReference type="NCBI Taxonomy" id="415218"/>
    <lineage>
        <taxon>Bacteria</taxon>
        <taxon>Bacillati</taxon>
        <taxon>Actinomycetota</taxon>
        <taxon>Actinomycetes</taxon>
        <taxon>Micrococcales</taxon>
        <taxon>Intrasporangiaceae</taxon>
        <taxon>Marihabitans</taxon>
    </lineage>
</organism>
<accession>A0A560W9G3</accession>
<evidence type="ECO:0000313" key="3">
    <source>
        <dbReference type="EMBL" id="TWD14267.1"/>
    </source>
</evidence>
<feature type="compositionally biased region" description="Basic and acidic residues" evidence="1">
    <location>
        <begin position="1"/>
        <end position="11"/>
    </location>
</feature>
<keyword evidence="4" id="KW-1185">Reference proteome</keyword>
<name>A0A560W9G3_9MICO</name>
<evidence type="ECO:0000313" key="4">
    <source>
        <dbReference type="Proteomes" id="UP000315628"/>
    </source>
</evidence>
<comment type="caution">
    <text evidence="3">The sequence shown here is derived from an EMBL/GenBank/DDBJ whole genome shotgun (WGS) entry which is preliminary data.</text>
</comment>
<evidence type="ECO:0000256" key="1">
    <source>
        <dbReference type="SAM" id="MobiDB-lite"/>
    </source>
</evidence>
<reference evidence="3 4" key="1">
    <citation type="submission" date="2019-06" db="EMBL/GenBank/DDBJ databases">
        <title>Sequencing the genomes of 1000 actinobacteria strains.</title>
        <authorList>
            <person name="Klenk H.-P."/>
        </authorList>
    </citation>
    <scope>NUCLEOTIDE SEQUENCE [LARGE SCALE GENOMIC DNA]</scope>
    <source>
        <strain evidence="3 4">DSM 18935</strain>
    </source>
</reference>
<gene>
    <name evidence="3" type="ORF">FB557_1672</name>
</gene>
<evidence type="ECO:0000256" key="2">
    <source>
        <dbReference type="SAM" id="Phobius"/>
    </source>
</evidence>
<protein>
    <recommendedName>
        <fullName evidence="5">SAF domain-containing protein</fullName>
    </recommendedName>
</protein>
<keyword evidence="2" id="KW-1133">Transmembrane helix</keyword>
<proteinExistence type="predicted"/>
<dbReference type="Proteomes" id="UP000315628">
    <property type="component" value="Unassembled WGS sequence"/>
</dbReference>
<feature type="transmembrane region" description="Helical" evidence="2">
    <location>
        <begin position="38"/>
        <end position="59"/>
    </location>
</feature>
<dbReference type="AlphaFoldDB" id="A0A560W9G3"/>